<dbReference type="AlphaFoldDB" id="A0AAD9DEK5"/>
<dbReference type="Proteomes" id="UP001224775">
    <property type="component" value="Unassembled WGS sequence"/>
</dbReference>
<comment type="caution">
    <text evidence="2">The sequence shown here is derived from an EMBL/GenBank/DDBJ whole genome shotgun (WGS) entry which is preliminary data.</text>
</comment>
<dbReference type="EMBL" id="JATAAI010000010">
    <property type="protein sequence ID" value="KAK1742890.1"/>
    <property type="molecule type" value="Genomic_DNA"/>
</dbReference>
<proteinExistence type="predicted"/>
<evidence type="ECO:0000313" key="3">
    <source>
        <dbReference type="Proteomes" id="UP001224775"/>
    </source>
</evidence>
<feature type="transmembrane region" description="Helical" evidence="1">
    <location>
        <begin position="114"/>
        <end position="137"/>
    </location>
</feature>
<feature type="transmembrane region" description="Helical" evidence="1">
    <location>
        <begin position="170"/>
        <end position="188"/>
    </location>
</feature>
<reference evidence="2" key="1">
    <citation type="submission" date="2023-06" db="EMBL/GenBank/DDBJ databases">
        <title>Survivors Of The Sea: Transcriptome response of Skeletonema marinoi to long-term dormancy.</title>
        <authorList>
            <person name="Pinder M.I.M."/>
            <person name="Kourtchenko O."/>
            <person name="Robertson E.K."/>
            <person name="Larsson T."/>
            <person name="Maumus F."/>
            <person name="Osuna-Cruz C.M."/>
            <person name="Vancaester E."/>
            <person name="Stenow R."/>
            <person name="Vandepoele K."/>
            <person name="Ploug H."/>
            <person name="Bruchert V."/>
            <person name="Godhe A."/>
            <person name="Topel M."/>
        </authorList>
    </citation>
    <scope>NUCLEOTIDE SEQUENCE</scope>
    <source>
        <strain evidence="2">R05AC</strain>
    </source>
</reference>
<evidence type="ECO:0000256" key="1">
    <source>
        <dbReference type="SAM" id="Phobius"/>
    </source>
</evidence>
<keyword evidence="1" id="KW-0472">Membrane</keyword>
<feature type="transmembrane region" description="Helical" evidence="1">
    <location>
        <begin position="200"/>
        <end position="221"/>
    </location>
</feature>
<evidence type="ECO:0000313" key="2">
    <source>
        <dbReference type="EMBL" id="KAK1742890.1"/>
    </source>
</evidence>
<sequence length="256" mass="28251">MSEFTASAHEALLEEGVAKQKTAEKKSMSHQIFSIFLFCLGWSPLVLSLAVKNPRAMLTGAAGAALSSFCLSGIFYKIGGTKVWPKIMDISFLSTFGILTILAWTLPVDTVGNILPFLDVFIFGGFALTIGAAWACFRLRFMDQMMLDYVSDEELSHPSIQHIIVRTTQMFLVGFTLMAVIAAVNGTLSVTGNNTNTLRIVLLVLEYSILGIMLTIAHWLYPEYIASEKGMKMIGDKYPDECAAWNAANPDHEWAY</sequence>
<protein>
    <submittedName>
        <fullName evidence="2">Uncharacterized protein</fullName>
    </submittedName>
</protein>
<keyword evidence="1" id="KW-1133">Transmembrane helix</keyword>
<name>A0AAD9DEK5_9STRA</name>
<keyword evidence="1" id="KW-0812">Transmembrane</keyword>
<accession>A0AAD9DEK5</accession>
<feature type="transmembrane region" description="Helical" evidence="1">
    <location>
        <begin position="90"/>
        <end position="108"/>
    </location>
</feature>
<feature type="transmembrane region" description="Helical" evidence="1">
    <location>
        <begin position="32"/>
        <end position="51"/>
    </location>
</feature>
<keyword evidence="3" id="KW-1185">Reference proteome</keyword>
<gene>
    <name evidence="2" type="ORF">QTG54_006487</name>
</gene>
<organism evidence="2 3">
    <name type="scientific">Skeletonema marinoi</name>
    <dbReference type="NCBI Taxonomy" id="267567"/>
    <lineage>
        <taxon>Eukaryota</taxon>
        <taxon>Sar</taxon>
        <taxon>Stramenopiles</taxon>
        <taxon>Ochrophyta</taxon>
        <taxon>Bacillariophyta</taxon>
        <taxon>Coscinodiscophyceae</taxon>
        <taxon>Thalassiosirophycidae</taxon>
        <taxon>Thalassiosirales</taxon>
        <taxon>Skeletonemataceae</taxon>
        <taxon>Skeletonema</taxon>
        <taxon>Skeletonema marinoi-dohrnii complex</taxon>
    </lineage>
</organism>
<feature type="transmembrane region" description="Helical" evidence="1">
    <location>
        <begin position="57"/>
        <end position="78"/>
    </location>
</feature>